<dbReference type="AlphaFoldDB" id="A0ABD2QLC0"/>
<reference evidence="1 2" key="1">
    <citation type="submission" date="2024-11" db="EMBL/GenBank/DDBJ databases">
        <title>Adaptive evolution of stress response genes in parasites aligns with host niche diversity.</title>
        <authorList>
            <person name="Hahn C."/>
            <person name="Resl P."/>
        </authorList>
    </citation>
    <scope>NUCLEOTIDE SEQUENCE [LARGE SCALE GENOMIC DNA]</scope>
    <source>
        <strain evidence="1">EGGRZ-B1_66</strain>
        <tissue evidence="1">Body</tissue>
    </source>
</reference>
<gene>
    <name evidence="1" type="ORF">Ciccas_001383</name>
</gene>
<evidence type="ECO:0000313" key="2">
    <source>
        <dbReference type="Proteomes" id="UP001626550"/>
    </source>
</evidence>
<proteinExistence type="predicted"/>
<comment type="caution">
    <text evidence="1">The sequence shown here is derived from an EMBL/GenBank/DDBJ whole genome shotgun (WGS) entry which is preliminary data.</text>
</comment>
<accession>A0ABD2QLC0</accession>
<evidence type="ECO:0000313" key="1">
    <source>
        <dbReference type="EMBL" id="KAL3319927.1"/>
    </source>
</evidence>
<dbReference type="EMBL" id="JBJKFK010000089">
    <property type="protein sequence ID" value="KAL3319927.1"/>
    <property type="molecule type" value="Genomic_DNA"/>
</dbReference>
<sequence length="200" mass="22281">MENEKKLTPPRLVSTSSFKYVRYDRNVDEPLRVTRRSFRAEEGDYMNEIASLQISAPLATQEADAEESAEHFLSVDARSAAEASASKKRHKVATTSREIARSHKIEPIIAEAQAVDPGLRRERAFAQKLLQQLQPQLAHHPIAVEKLVSTRDISHSHLGQIAAQGISAILVSVNLKNLDSCYGLPQMRLHSSNLLSHLTK</sequence>
<dbReference type="Proteomes" id="UP001626550">
    <property type="component" value="Unassembled WGS sequence"/>
</dbReference>
<organism evidence="1 2">
    <name type="scientific">Cichlidogyrus casuarinus</name>
    <dbReference type="NCBI Taxonomy" id="1844966"/>
    <lineage>
        <taxon>Eukaryota</taxon>
        <taxon>Metazoa</taxon>
        <taxon>Spiralia</taxon>
        <taxon>Lophotrochozoa</taxon>
        <taxon>Platyhelminthes</taxon>
        <taxon>Monogenea</taxon>
        <taxon>Monopisthocotylea</taxon>
        <taxon>Dactylogyridea</taxon>
        <taxon>Ancyrocephalidae</taxon>
        <taxon>Cichlidogyrus</taxon>
    </lineage>
</organism>
<name>A0ABD2QLC0_9PLAT</name>
<keyword evidence="2" id="KW-1185">Reference proteome</keyword>
<protein>
    <submittedName>
        <fullName evidence="1">Uncharacterized protein</fullName>
    </submittedName>
</protein>